<name>A0A7W5CD48_9BACL</name>
<feature type="compositionally biased region" description="Low complexity" evidence="1">
    <location>
        <begin position="17"/>
        <end position="38"/>
    </location>
</feature>
<dbReference type="Proteomes" id="UP000518605">
    <property type="component" value="Unassembled WGS sequence"/>
</dbReference>
<reference evidence="2 3" key="1">
    <citation type="submission" date="2020-08" db="EMBL/GenBank/DDBJ databases">
        <title>Genomic Encyclopedia of Type Strains, Phase III (KMG-III): the genomes of soil and plant-associated and newly described type strains.</title>
        <authorList>
            <person name="Whitman W."/>
        </authorList>
    </citation>
    <scope>NUCLEOTIDE SEQUENCE [LARGE SCALE GENOMIC DNA]</scope>
    <source>
        <strain evidence="2 3">CECT 8234</strain>
    </source>
</reference>
<sequence length="100" mass="10026">MPKNNSGGNKSGGSRSGGNKSNGTRSGGNRSNGNRSGGMSSTQSILSKIGVGTPNIRIHTEDTSFTGVYLGISNGSAIINEGGAPRYIKLSAITAIDVGV</sequence>
<proteinExistence type="predicted"/>
<dbReference type="AlphaFoldDB" id="A0A7W5CD48"/>
<evidence type="ECO:0000313" key="2">
    <source>
        <dbReference type="EMBL" id="MBB3154995.1"/>
    </source>
</evidence>
<comment type="caution">
    <text evidence="2">The sequence shown here is derived from an EMBL/GenBank/DDBJ whole genome shotgun (WGS) entry which is preliminary data.</text>
</comment>
<evidence type="ECO:0000256" key="1">
    <source>
        <dbReference type="SAM" id="MobiDB-lite"/>
    </source>
</evidence>
<protein>
    <submittedName>
        <fullName evidence="2">Uncharacterized protein</fullName>
    </submittedName>
</protein>
<accession>A0A7W5CD48</accession>
<feature type="region of interest" description="Disordered" evidence="1">
    <location>
        <begin position="1"/>
        <end position="48"/>
    </location>
</feature>
<dbReference type="RefSeq" id="WP_183569270.1">
    <property type="nucleotide sequence ID" value="NZ_CBCSLB010000002.1"/>
</dbReference>
<evidence type="ECO:0000313" key="3">
    <source>
        <dbReference type="Proteomes" id="UP000518605"/>
    </source>
</evidence>
<gene>
    <name evidence="2" type="ORF">FHS16_005094</name>
</gene>
<organism evidence="2 3">
    <name type="scientific">Paenibacillus endophyticus</name>
    <dbReference type="NCBI Taxonomy" id="1294268"/>
    <lineage>
        <taxon>Bacteria</taxon>
        <taxon>Bacillati</taxon>
        <taxon>Bacillota</taxon>
        <taxon>Bacilli</taxon>
        <taxon>Bacillales</taxon>
        <taxon>Paenibacillaceae</taxon>
        <taxon>Paenibacillus</taxon>
    </lineage>
</organism>
<keyword evidence="3" id="KW-1185">Reference proteome</keyword>
<dbReference type="EMBL" id="JACHXW010000020">
    <property type="protein sequence ID" value="MBB3154995.1"/>
    <property type="molecule type" value="Genomic_DNA"/>
</dbReference>